<keyword evidence="2" id="KW-0732">Signal</keyword>
<dbReference type="Proteomes" id="UP000233440">
    <property type="component" value="Unassembled WGS sequence"/>
</dbReference>
<evidence type="ECO:0000256" key="2">
    <source>
        <dbReference type="SAM" id="SignalP"/>
    </source>
</evidence>
<proteinExistence type="predicted"/>
<organism evidence="3 4">
    <name type="scientific">Heyndrickxia camelliae</name>
    <dbReference type="NCBI Taxonomy" id="1707093"/>
    <lineage>
        <taxon>Bacteria</taxon>
        <taxon>Bacillati</taxon>
        <taxon>Bacillota</taxon>
        <taxon>Bacilli</taxon>
        <taxon>Bacillales</taxon>
        <taxon>Bacillaceae</taxon>
        <taxon>Heyndrickxia</taxon>
    </lineage>
</organism>
<evidence type="ECO:0000313" key="3">
    <source>
        <dbReference type="EMBL" id="PKR86213.1"/>
    </source>
</evidence>
<feature type="transmembrane region" description="Helical" evidence="1">
    <location>
        <begin position="166"/>
        <end position="189"/>
    </location>
</feature>
<feature type="chain" id="PRO_5014619573" evidence="2">
    <location>
        <begin position="27"/>
        <end position="279"/>
    </location>
</feature>
<dbReference type="RefSeq" id="WP_101352852.1">
    <property type="nucleotide sequence ID" value="NZ_PIQO01000002.1"/>
</dbReference>
<protein>
    <submittedName>
        <fullName evidence="3">Uncharacterized protein</fullName>
    </submittedName>
</protein>
<sequence length="279" mass="30416">MKRFRVLLSFLLMMIISSLLLTPVLADEKNIINQKETIIPKNEKVENVIVLGNDATINGEVKVAVVVINGNLQINKTANIKGPVLVIGGQINQEIGAKVTEPIISLNLNNETKNSFILGGLLFLASWITRLAISILLLLITVIAGIATKHKWTSLPEGFQMKPGKIIITGFISSLALFALSVLLTILIIGIPIVILIIIGVLISLIAGLIFISGNLGNQFRIMEGRPKWLVLLAGTSLIVAAINFPLFGGIFLLMISWFSLGLSVSWLHLKFTTRRKKP</sequence>
<feature type="signal peptide" evidence="2">
    <location>
        <begin position="1"/>
        <end position="26"/>
    </location>
</feature>
<keyword evidence="1" id="KW-1133">Transmembrane helix</keyword>
<evidence type="ECO:0000313" key="4">
    <source>
        <dbReference type="Proteomes" id="UP000233440"/>
    </source>
</evidence>
<dbReference type="AlphaFoldDB" id="A0A2N3LNW6"/>
<keyword evidence="1" id="KW-0472">Membrane</keyword>
<feature type="transmembrane region" description="Helical" evidence="1">
    <location>
        <begin position="229"/>
        <end position="245"/>
    </location>
</feature>
<dbReference type="OrthoDB" id="2942116at2"/>
<gene>
    <name evidence="3" type="ORF">CWO92_03680</name>
</gene>
<feature type="transmembrane region" description="Helical" evidence="1">
    <location>
        <begin position="251"/>
        <end position="270"/>
    </location>
</feature>
<keyword evidence="4" id="KW-1185">Reference proteome</keyword>
<accession>A0A2N3LNW6</accession>
<evidence type="ECO:0000256" key="1">
    <source>
        <dbReference type="SAM" id="Phobius"/>
    </source>
</evidence>
<dbReference type="EMBL" id="PIQO01000002">
    <property type="protein sequence ID" value="PKR86213.1"/>
    <property type="molecule type" value="Genomic_DNA"/>
</dbReference>
<feature type="transmembrane region" description="Helical" evidence="1">
    <location>
        <begin position="116"/>
        <end position="146"/>
    </location>
</feature>
<reference evidence="3 4" key="1">
    <citation type="submission" date="2017-11" db="EMBL/GenBank/DDBJ databases">
        <title>Bacillus camelliae sp. nov., isolated from pu'er tea.</title>
        <authorList>
            <person name="Niu L."/>
        </authorList>
    </citation>
    <scope>NUCLEOTIDE SEQUENCE [LARGE SCALE GENOMIC DNA]</scope>
    <source>
        <strain evidence="3 4">7578-1</strain>
    </source>
</reference>
<feature type="transmembrane region" description="Helical" evidence="1">
    <location>
        <begin position="195"/>
        <end position="217"/>
    </location>
</feature>
<comment type="caution">
    <text evidence="3">The sequence shown here is derived from an EMBL/GenBank/DDBJ whole genome shotgun (WGS) entry which is preliminary data.</text>
</comment>
<keyword evidence="1" id="KW-0812">Transmembrane</keyword>
<name>A0A2N3LNW6_9BACI</name>